<dbReference type="STRING" id="1437609.BCAL_1795"/>
<evidence type="ECO:0000259" key="3">
    <source>
        <dbReference type="Pfam" id="PF01458"/>
    </source>
</evidence>
<name>A0A086ZZB9_9BIFI</name>
<feature type="region of interest" description="Disordered" evidence="2">
    <location>
        <begin position="1"/>
        <end position="37"/>
    </location>
</feature>
<evidence type="ECO:0000313" key="5">
    <source>
        <dbReference type="Proteomes" id="UP000029072"/>
    </source>
</evidence>
<dbReference type="GO" id="GO:0016226">
    <property type="term" value="P:iron-sulfur cluster assembly"/>
    <property type="evidence" value="ECO:0007669"/>
    <property type="project" value="InterPro"/>
</dbReference>
<dbReference type="InterPro" id="IPR011542">
    <property type="entry name" value="SUF_FeS_clus_asmbl_SufD"/>
</dbReference>
<evidence type="ECO:0000256" key="2">
    <source>
        <dbReference type="SAM" id="MobiDB-lite"/>
    </source>
</evidence>
<dbReference type="NCBIfam" id="TIGR01981">
    <property type="entry name" value="sufD"/>
    <property type="match status" value="1"/>
</dbReference>
<accession>A0A086ZZB9</accession>
<protein>
    <submittedName>
        <fullName evidence="4">FeS assembly protein SufD</fullName>
    </submittedName>
</protein>
<comment type="caution">
    <text evidence="4">The sequence shown here is derived from an EMBL/GenBank/DDBJ whole genome shotgun (WGS) entry which is preliminary data.</text>
</comment>
<dbReference type="PANTHER" id="PTHR43575">
    <property type="entry name" value="PROTEIN ABCI7, CHLOROPLASTIC"/>
    <property type="match status" value="1"/>
</dbReference>
<dbReference type="InterPro" id="IPR000825">
    <property type="entry name" value="SUF_FeS_clus_asmbl_SufBD_core"/>
</dbReference>
<evidence type="ECO:0000313" key="4">
    <source>
        <dbReference type="EMBL" id="KFI51869.1"/>
    </source>
</evidence>
<dbReference type="RefSeq" id="WP_043164123.1">
    <property type="nucleotide sequence ID" value="NZ_JDUV01000002.1"/>
</dbReference>
<reference evidence="4 5" key="1">
    <citation type="submission" date="2014-03" db="EMBL/GenBank/DDBJ databases">
        <title>Genomics of Bifidobacteria.</title>
        <authorList>
            <person name="Ventura M."/>
            <person name="Milani C."/>
            <person name="Lugli G.A."/>
        </authorList>
    </citation>
    <scope>NUCLEOTIDE SEQUENCE [LARGE SCALE GENOMIC DNA]</scope>
    <source>
        <strain evidence="4 5">DSM 23973</strain>
    </source>
</reference>
<proteinExistence type="inferred from homology"/>
<dbReference type="AlphaFoldDB" id="A0A086ZZB9"/>
<organism evidence="4 5">
    <name type="scientific">Bifidobacterium callitrichos DSM 23973</name>
    <dbReference type="NCBI Taxonomy" id="1437609"/>
    <lineage>
        <taxon>Bacteria</taxon>
        <taxon>Bacillati</taxon>
        <taxon>Actinomycetota</taxon>
        <taxon>Actinomycetes</taxon>
        <taxon>Bifidobacteriales</taxon>
        <taxon>Bifidobacteriaceae</taxon>
        <taxon>Bifidobacterium</taxon>
    </lineage>
</organism>
<dbReference type="eggNOG" id="COG0719">
    <property type="taxonomic scope" value="Bacteria"/>
</dbReference>
<sequence length="409" mass="44425">MAQNNTEITIPVADPNDPYAIPAAMPSSADKEPRSFDVNDFAMPTRKQDDWRYTPLERIDEFFDVFAPSGETTIAVGYTDGSAVDPERVRISQVPLGEGLSGTVSKPNDRASVVEWNSGRTATIVELNGEIAQPVLIDVNGQGADLDALHLVIAAADNTHADVIVEHHGLARLAEGVEIVTGKYSHVSATFVQEWAKGSKHVANHRIRVGEGASLRHSVVTLGGDVVRIRMDQDFGGEQGDLNMLGIYFVDPGEHIEHRTMVVHNAPECKSRVVYKGALDGKDAHSTWVGNALIQPTAPGTDSYELNRNLVLTPGAIADSEPNLEIENGNIIGAGHASSVGRFDDEELFYLESRGISETDARKLVVRGFFGELVEEIGVPYISEHLMDVIDRRLARGESDAMQAVLEDK</sequence>
<dbReference type="Proteomes" id="UP000029072">
    <property type="component" value="Unassembled WGS sequence"/>
</dbReference>
<dbReference type="OrthoDB" id="9803529at2"/>
<evidence type="ECO:0000256" key="1">
    <source>
        <dbReference type="ARBA" id="ARBA00043967"/>
    </source>
</evidence>
<dbReference type="Pfam" id="PF01458">
    <property type="entry name" value="SUFBD_core"/>
    <property type="match status" value="1"/>
</dbReference>
<comment type="similarity">
    <text evidence="1">Belongs to the iron-sulfur cluster assembly SufBD family.</text>
</comment>
<dbReference type="PANTHER" id="PTHR43575:SF1">
    <property type="entry name" value="PROTEIN ABCI7, CHLOROPLASTIC"/>
    <property type="match status" value="1"/>
</dbReference>
<dbReference type="InterPro" id="IPR037284">
    <property type="entry name" value="SUF_FeS_clus_asmbl_SufBD_sf"/>
</dbReference>
<dbReference type="EMBL" id="JGYS01000019">
    <property type="protein sequence ID" value="KFI51869.1"/>
    <property type="molecule type" value="Genomic_DNA"/>
</dbReference>
<dbReference type="InterPro" id="IPR055346">
    <property type="entry name" value="Fe-S_cluster_assembly_SufBD"/>
</dbReference>
<gene>
    <name evidence="4" type="ORF">BCAL_1795</name>
</gene>
<dbReference type="SUPFAM" id="SSF101960">
    <property type="entry name" value="Stabilizer of iron transporter SufD"/>
    <property type="match status" value="1"/>
</dbReference>
<feature type="domain" description="SUF system FeS cluster assembly SufBD core" evidence="3">
    <location>
        <begin position="146"/>
        <end position="369"/>
    </location>
</feature>